<name>A0A9X9S5L8_METOG</name>
<keyword evidence="8" id="KW-0460">Magnesium</keyword>
<dbReference type="GO" id="GO:0000287">
    <property type="term" value="F:magnesium ion binding"/>
    <property type="evidence" value="ECO:0007669"/>
    <property type="project" value="UniProtKB-UniRule"/>
</dbReference>
<evidence type="ECO:0000313" key="11">
    <source>
        <dbReference type="EMBL" id="WAI02564.1"/>
    </source>
</evidence>
<feature type="binding site" evidence="8">
    <location>
        <begin position="109"/>
        <end position="117"/>
    </location>
    <ligand>
        <name>5-phospho-alpha-D-ribose 1-diphosphate</name>
        <dbReference type="ChEBI" id="CHEBI:58017"/>
    </ligand>
</feature>
<dbReference type="SUPFAM" id="SSF47648">
    <property type="entry name" value="Nucleoside phosphorylase/phosphoribosyltransferase N-terminal domain"/>
    <property type="match status" value="1"/>
</dbReference>
<feature type="binding site" evidence="8">
    <location>
        <position position="225"/>
    </location>
    <ligand>
        <name>Mg(2+)</name>
        <dbReference type="ChEBI" id="CHEBI:18420"/>
        <label>2</label>
    </ligand>
</feature>
<dbReference type="GO" id="GO:0005829">
    <property type="term" value="C:cytosol"/>
    <property type="evidence" value="ECO:0007669"/>
    <property type="project" value="TreeGrafter"/>
</dbReference>
<dbReference type="InterPro" id="IPR017459">
    <property type="entry name" value="Glycosyl_Trfase_fam3_N_dom"/>
</dbReference>
<dbReference type="InterPro" id="IPR000312">
    <property type="entry name" value="Glycosyl_Trfase_fam3"/>
</dbReference>
<dbReference type="NCBIfam" id="TIGR01245">
    <property type="entry name" value="trpD"/>
    <property type="match status" value="1"/>
</dbReference>
<dbReference type="AlphaFoldDB" id="A0A9X9S5L8"/>
<evidence type="ECO:0000259" key="9">
    <source>
        <dbReference type="Pfam" id="PF00591"/>
    </source>
</evidence>
<comment type="similarity">
    <text evidence="8">Belongs to the anthranilate phosphoribosyltransferase family.</text>
</comment>
<feature type="binding site" evidence="8">
    <location>
        <position position="89"/>
    </location>
    <ligand>
        <name>5-phospho-alpha-D-ribose 1-diphosphate</name>
        <dbReference type="ChEBI" id="CHEBI:58017"/>
    </ligand>
</feature>
<feature type="binding site" evidence="8">
    <location>
        <position position="81"/>
    </location>
    <ligand>
        <name>5-phospho-alpha-D-ribose 1-diphosphate</name>
        <dbReference type="ChEBI" id="CHEBI:58017"/>
    </ligand>
</feature>
<feature type="domain" description="Glycosyl transferase family 3" evidence="9">
    <location>
        <begin position="75"/>
        <end position="323"/>
    </location>
</feature>
<sequence>MMQESIAKAAARMNLTTGEATSAMQMMMTGRATDAQVGAFLTAMSMKGETTAEIAACAAVLREHAASIRPQVTGTLVDTCGTGGDMRGTFNISTTAAFVAAGAGISVVKHGNRSVSSRCGSADLLERLGVCLTIPPEETCRIIEEIGIGFLYAPLHHPAMKSVAGPRKEIGTRSLFNILGPLANPAGAEAQLLGVYRPELTEMVAEALMILGTQRAMVVHGDGLDEITTTGVTQVSELKNGTVEQYELRCSDFGIPEADPVALTGGDDKDNAAIFRKVLRGDEGPARDIVLLNAGAAICIGGRAASLEEGISRAETSIDSGRAQEKLNTLLEMTGGMTQ</sequence>
<keyword evidence="5 8" id="KW-0808">Transferase</keyword>
<dbReference type="Pfam" id="PF00591">
    <property type="entry name" value="Glycos_transf_3"/>
    <property type="match status" value="1"/>
</dbReference>
<comment type="pathway">
    <text evidence="1 8">Amino-acid biosynthesis; L-tryptophan biosynthesis; L-tryptophan from chorismate: step 2/5.</text>
</comment>
<dbReference type="HAMAP" id="MF_00211">
    <property type="entry name" value="TrpD"/>
    <property type="match status" value="1"/>
</dbReference>
<dbReference type="PANTHER" id="PTHR43285:SF2">
    <property type="entry name" value="ANTHRANILATE PHOSPHORIBOSYLTRANSFERASE"/>
    <property type="match status" value="1"/>
</dbReference>
<feature type="binding site" evidence="8">
    <location>
        <position position="93"/>
    </location>
    <ligand>
        <name>Mg(2+)</name>
        <dbReference type="ChEBI" id="CHEBI:18420"/>
        <label>1</label>
    </ligand>
</feature>
<dbReference type="EMBL" id="CP113361">
    <property type="protein sequence ID" value="WAI02564.1"/>
    <property type="molecule type" value="Genomic_DNA"/>
</dbReference>
<proteinExistence type="inferred from homology"/>
<gene>
    <name evidence="8 11" type="primary">trpD</name>
    <name evidence="11" type="ORF">OU421_03995</name>
</gene>
<dbReference type="Gene3D" id="3.40.1030.10">
    <property type="entry name" value="Nucleoside phosphorylase/phosphoribosyltransferase catalytic domain"/>
    <property type="match status" value="1"/>
</dbReference>
<comment type="cofactor">
    <cofactor evidence="8">
        <name>Mg(2+)</name>
        <dbReference type="ChEBI" id="CHEBI:18420"/>
    </cofactor>
    <text evidence="8">Binds 2 magnesium ions per monomer.</text>
</comment>
<dbReference type="GO" id="GO:0000162">
    <property type="term" value="P:L-tryptophan biosynthetic process"/>
    <property type="evidence" value="ECO:0007669"/>
    <property type="project" value="UniProtKB-UniRule"/>
</dbReference>
<evidence type="ECO:0000256" key="3">
    <source>
        <dbReference type="ARBA" id="ARBA00022605"/>
    </source>
</evidence>
<reference evidence="11" key="1">
    <citation type="submission" date="2022-11" db="EMBL/GenBank/DDBJ databases">
        <title>Complete genome sequence of Methanogenium organophilum DSM 3596.</title>
        <authorList>
            <person name="Chen S.-C."/>
            <person name="Lai S.-J."/>
            <person name="You Y.-T."/>
        </authorList>
    </citation>
    <scope>NUCLEOTIDE SEQUENCE</scope>
    <source>
        <strain evidence="11">DSM 3596</strain>
    </source>
</reference>
<evidence type="ECO:0000256" key="8">
    <source>
        <dbReference type="HAMAP-Rule" id="MF_00211"/>
    </source>
</evidence>
<comment type="subunit">
    <text evidence="8">Homodimer.</text>
</comment>
<dbReference type="Gene3D" id="1.20.970.10">
    <property type="entry name" value="Transferase, Pyrimidine Nucleoside Phosphorylase, Chain C"/>
    <property type="match status" value="1"/>
</dbReference>
<dbReference type="PANTHER" id="PTHR43285">
    <property type="entry name" value="ANTHRANILATE PHOSPHORIBOSYLTRANSFERASE"/>
    <property type="match status" value="1"/>
</dbReference>
<feature type="binding site" evidence="8">
    <location>
        <position position="112"/>
    </location>
    <ligand>
        <name>anthranilate</name>
        <dbReference type="ChEBI" id="CHEBI:16567"/>
        <label>1</label>
    </ligand>
</feature>
<dbReference type="Proteomes" id="UP001163096">
    <property type="component" value="Chromosome"/>
</dbReference>
<evidence type="ECO:0000256" key="4">
    <source>
        <dbReference type="ARBA" id="ARBA00022676"/>
    </source>
</evidence>
<dbReference type="RefSeq" id="WP_268187863.1">
    <property type="nucleotide sequence ID" value="NZ_CP113361.1"/>
</dbReference>
<dbReference type="SUPFAM" id="SSF52418">
    <property type="entry name" value="Nucleoside phosphorylase/phosphoribosyltransferase catalytic domain"/>
    <property type="match status" value="1"/>
</dbReference>
<evidence type="ECO:0000256" key="5">
    <source>
        <dbReference type="ARBA" id="ARBA00022679"/>
    </source>
</evidence>
<evidence type="ECO:0000259" key="10">
    <source>
        <dbReference type="Pfam" id="PF02885"/>
    </source>
</evidence>
<keyword evidence="12" id="KW-1185">Reference proteome</keyword>
<dbReference type="EC" id="2.4.2.18" evidence="2 8"/>
<accession>A0A9X9S5L8</accession>
<dbReference type="Pfam" id="PF02885">
    <property type="entry name" value="Glycos_trans_3N"/>
    <property type="match status" value="1"/>
</dbReference>
<dbReference type="InterPro" id="IPR005940">
    <property type="entry name" value="Anthranilate_Pribosyl_Tfrase"/>
</dbReference>
<feature type="binding site" evidence="8">
    <location>
        <position position="81"/>
    </location>
    <ligand>
        <name>anthranilate</name>
        <dbReference type="ChEBI" id="CHEBI:16567"/>
        <label>1</label>
    </ligand>
</feature>
<comment type="function">
    <text evidence="8">Catalyzes the transfer of the phosphoribosyl group of 5-phosphorylribose-1-pyrophosphate (PRPP) to anthranilate to yield N-(5'-phosphoribosyl)-anthranilate (PRA).</text>
</comment>
<dbReference type="KEGG" id="mou:OU421_03995"/>
<keyword evidence="8" id="KW-0479">Metal-binding</keyword>
<feature type="binding site" evidence="8">
    <location>
        <position position="121"/>
    </location>
    <ligand>
        <name>5-phospho-alpha-D-ribose 1-diphosphate</name>
        <dbReference type="ChEBI" id="CHEBI:58017"/>
    </ligand>
</feature>
<evidence type="ECO:0000256" key="7">
    <source>
        <dbReference type="ARBA" id="ARBA00023141"/>
    </source>
</evidence>
<dbReference type="FunFam" id="3.40.1030.10:FF:000002">
    <property type="entry name" value="Anthranilate phosphoribosyltransferase"/>
    <property type="match status" value="1"/>
</dbReference>
<protein>
    <recommendedName>
        <fullName evidence="2 8">Anthranilate phosphoribosyltransferase</fullName>
        <ecNumber evidence="2 8">2.4.2.18</ecNumber>
    </recommendedName>
</protein>
<feature type="binding site" evidence="8">
    <location>
        <position position="167"/>
    </location>
    <ligand>
        <name>anthranilate</name>
        <dbReference type="ChEBI" id="CHEBI:16567"/>
        <label>2</label>
    </ligand>
</feature>
<feature type="binding site" evidence="8">
    <location>
        <begin position="91"/>
        <end position="94"/>
    </location>
    <ligand>
        <name>5-phospho-alpha-D-ribose 1-diphosphate</name>
        <dbReference type="ChEBI" id="CHEBI:58017"/>
    </ligand>
</feature>
<comment type="catalytic activity">
    <reaction evidence="8">
        <text>N-(5-phospho-beta-D-ribosyl)anthranilate + diphosphate = 5-phospho-alpha-D-ribose 1-diphosphate + anthranilate</text>
        <dbReference type="Rhea" id="RHEA:11768"/>
        <dbReference type="ChEBI" id="CHEBI:16567"/>
        <dbReference type="ChEBI" id="CHEBI:18277"/>
        <dbReference type="ChEBI" id="CHEBI:33019"/>
        <dbReference type="ChEBI" id="CHEBI:58017"/>
        <dbReference type="EC" id="2.4.2.18"/>
    </reaction>
</comment>
<dbReference type="GO" id="GO:0004048">
    <property type="term" value="F:anthranilate phosphoribosyltransferase activity"/>
    <property type="evidence" value="ECO:0007669"/>
    <property type="project" value="UniProtKB-UniRule"/>
</dbReference>
<evidence type="ECO:0000256" key="1">
    <source>
        <dbReference type="ARBA" id="ARBA00004907"/>
    </source>
</evidence>
<dbReference type="InterPro" id="IPR035902">
    <property type="entry name" value="Nuc_phospho_transferase"/>
</dbReference>
<dbReference type="InterPro" id="IPR036320">
    <property type="entry name" value="Glycosyl_Trfase_fam3_N_dom_sf"/>
</dbReference>
<comment type="caution">
    <text evidence="8">Lacks conserved residue(s) required for the propagation of feature annotation.</text>
</comment>
<keyword evidence="4 8" id="KW-0328">Glycosyltransferase</keyword>
<evidence type="ECO:0000256" key="2">
    <source>
        <dbReference type="ARBA" id="ARBA00011948"/>
    </source>
</evidence>
<evidence type="ECO:0000313" key="12">
    <source>
        <dbReference type="Proteomes" id="UP001163096"/>
    </source>
</evidence>
<feature type="binding site" evidence="8">
    <location>
        <begin position="84"/>
        <end position="85"/>
    </location>
    <ligand>
        <name>5-phospho-alpha-D-ribose 1-diphosphate</name>
        <dbReference type="ChEBI" id="CHEBI:58017"/>
    </ligand>
</feature>
<feature type="domain" description="Glycosyl transferase family 3 N-terminal" evidence="10">
    <location>
        <begin position="4"/>
        <end position="65"/>
    </location>
</feature>
<keyword evidence="3 8" id="KW-0028">Amino-acid biosynthesis</keyword>
<keyword evidence="7 8" id="KW-0057">Aromatic amino acid biosynthesis</keyword>
<dbReference type="GeneID" id="76834235"/>
<organism evidence="11 12">
    <name type="scientific">Methanogenium organophilum</name>
    <dbReference type="NCBI Taxonomy" id="2199"/>
    <lineage>
        <taxon>Archaea</taxon>
        <taxon>Methanobacteriati</taxon>
        <taxon>Methanobacteriota</taxon>
        <taxon>Stenosarchaea group</taxon>
        <taxon>Methanomicrobia</taxon>
        <taxon>Methanomicrobiales</taxon>
        <taxon>Methanomicrobiaceae</taxon>
        <taxon>Methanogenium</taxon>
    </lineage>
</organism>
<keyword evidence="6 8" id="KW-0822">Tryptophan biosynthesis</keyword>
<feature type="binding site" evidence="8">
    <location>
        <position position="226"/>
    </location>
    <ligand>
        <name>Mg(2+)</name>
        <dbReference type="ChEBI" id="CHEBI:18420"/>
        <label>2</label>
    </ligand>
</feature>
<feature type="binding site" evidence="8">
    <location>
        <position position="226"/>
    </location>
    <ligand>
        <name>Mg(2+)</name>
        <dbReference type="ChEBI" id="CHEBI:18420"/>
        <label>1</label>
    </ligand>
</feature>
<evidence type="ECO:0000256" key="6">
    <source>
        <dbReference type="ARBA" id="ARBA00022822"/>
    </source>
</evidence>